<dbReference type="EMBL" id="MN740961">
    <property type="protein sequence ID" value="QHU20092.1"/>
    <property type="molecule type" value="Genomic_DNA"/>
</dbReference>
<accession>A0A6C0KQ45</accession>
<evidence type="ECO:0000313" key="1">
    <source>
        <dbReference type="EMBL" id="QHU20092.1"/>
    </source>
</evidence>
<sequence length="355" mass="41219">MTNEADLRACENRLRQNFLERILNATMDKDDHAFHRDLVKRATREHKLDNAYYSYIDPQTRQNKEMLLVQRNQQTLLPLDMTQLWFRFTGPVIAFDTDYNLLQIYKLIREGDSLFIFGTLDARGKVKHITAVIETDETILSFGLGAAGATEDSYKDLFGEQKSLLITPDSVFEYKFLKQLQNPKERHVKLIASTTLTKEHVLALNHEFDQITLENLYSKVYSSYSTYTPFTGKTVETYKNNMVKFLQSGAYSYSEDQKIRTMYSDTSKNLKVSLFPVLCFSYIADLATTKYCTLSSFSKREKSNCASFVQRMFKSVINCSVFQSKYLRTDRIVSNPDYCRQCFKKSPLRKCKADT</sequence>
<dbReference type="AlphaFoldDB" id="A0A6C0KQ45"/>
<organism evidence="1">
    <name type="scientific">viral metagenome</name>
    <dbReference type="NCBI Taxonomy" id="1070528"/>
    <lineage>
        <taxon>unclassified sequences</taxon>
        <taxon>metagenomes</taxon>
        <taxon>organismal metagenomes</taxon>
    </lineage>
</organism>
<protein>
    <submittedName>
        <fullName evidence="1">Uncharacterized protein</fullName>
    </submittedName>
</protein>
<reference evidence="1" key="1">
    <citation type="journal article" date="2020" name="Nature">
        <title>Giant virus diversity and host interactions through global metagenomics.</title>
        <authorList>
            <person name="Schulz F."/>
            <person name="Roux S."/>
            <person name="Paez-Espino D."/>
            <person name="Jungbluth S."/>
            <person name="Walsh D.A."/>
            <person name="Denef V.J."/>
            <person name="McMahon K.D."/>
            <person name="Konstantinidis K.T."/>
            <person name="Eloe-Fadrosh E.A."/>
            <person name="Kyrpides N.C."/>
            <person name="Woyke T."/>
        </authorList>
    </citation>
    <scope>NUCLEOTIDE SEQUENCE</scope>
    <source>
        <strain evidence="1">GVMAG-S-3300013014-136</strain>
    </source>
</reference>
<name>A0A6C0KQ45_9ZZZZ</name>
<proteinExistence type="predicted"/>